<dbReference type="Gene3D" id="2.40.50.90">
    <property type="match status" value="1"/>
</dbReference>
<keyword evidence="3" id="KW-0378">Hydrolase</keyword>
<dbReference type="GO" id="GO:0004519">
    <property type="term" value="F:endonuclease activity"/>
    <property type="evidence" value="ECO:0007669"/>
    <property type="project" value="UniProtKB-KW"/>
</dbReference>
<dbReference type="AlphaFoldDB" id="A0A501X0N2"/>
<dbReference type="InterPro" id="IPR035437">
    <property type="entry name" value="SNase_OB-fold_sf"/>
</dbReference>
<dbReference type="OrthoDB" id="6867997at2"/>
<feature type="signal peptide" evidence="4">
    <location>
        <begin position="1"/>
        <end position="26"/>
    </location>
</feature>
<feature type="chain" id="PRO_5021402385" evidence="4">
    <location>
        <begin position="27"/>
        <end position="256"/>
    </location>
</feature>
<dbReference type="GO" id="GO:0016787">
    <property type="term" value="F:hydrolase activity"/>
    <property type="evidence" value="ECO:0007669"/>
    <property type="project" value="UniProtKB-KW"/>
</dbReference>
<evidence type="ECO:0000256" key="4">
    <source>
        <dbReference type="SAM" id="SignalP"/>
    </source>
</evidence>
<evidence type="ECO:0000313" key="6">
    <source>
        <dbReference type="EMBL" id="TPE54137.1"/>
    </source>
</evidence>
<dbReference type="Pfam" id="PF00565">
    <property type="entry name" value="SNase"/>
    <property type="match status" value="1"/>
</dbReference>
<dbReference type="SUPFAM" id="SSF50199">
    <property type="entry name" value="Staphylococcal nuclease"/>
    <property type="match status" value="1"/>
</dbReference>
<name>A0A501X0N2_9GAMM</name>
<evidence type="ECO:0000313" key="7">
    <source>
        <dbReference type="Proteomes" id="UP000315901"/>
    </source>
</evidence>
<evidence type="ECO:0000256" key="1">
    <source>
        <dbReference type="ARBA" id="ARBA00022722"/>
    </source>
</evidence>
<reference evidence="6 7" key="1">
    <citation type="submission" date="2019-06" db="EMBL/GenBank/DDBJ databases">
        <title>A novel bacterium of genus Marinomonas, isolated from coastal sand.</title>
        <authorList>
            <person name="Huang H."/>
            <person name="Mo K."/>
            <person name="Hu Y."/>
        </authorList>
    </citation>
    <scope>NUCLEOTIDE SEQUENCE [LARGE SCALE GENOMIC DNA]</scope>
    <source>
        <strain evidence="6 7">HB171799</strain>
    </source>
</reference>
<proteinExistence type="predicted"/>
<dbReference type="EMBL" id="VFRR01000007">
    <property type="protein sequence ID" value="TPE54137.1"/>
    <property type="molecule type" value="Genomic_DNA"/>
</dbReference>
<dbReference type="InterPro" id="IPR016071">
    <property type="entry name" value="Staphylococal_nuclease_OB-fold"/>
</dbReference>
<evidence type="ECO:0000256" key="2">
    <source>
        <dbReference type="ARBA" id="ARBA00022759"/>
    </source>
</evidence>
<keyword evidence="2" id="KW-0255">Endonuclease</keyword>
<evidence type="ECO:0000259" key="5">
    <source>
        <dbReference type="PROSITE" id="PS50830"/>
    </source>
</evidence>
<keyword evidence="4" id="KW-0732">Signal</keyword>
<keyword evidence="7" id="KW-1185">Reference proteome</keyword>
<organism evidence="6 7">
    <name type="scientific">Maribrevibacterium harenarium</name>
    <dbReference type="NCBI Taxonomy" id="2589817"/>
    <lineage>
        <taxon>Bacteria</taxon>
        <taxon>Pseudomonadati</taxon>
        <taxon>Pseudomonadota</taxon>
        <taxon>Gammaproteobacteria</taxon>
        <taxon>Oceanospirillales</taxon>
        <taxon>Oceanospirillaceae</taxon>
        <taxon>Maribrevibacterium</taxon>
    </lineage>
</organism>
<accession>A0A501X0N2</accession>
<dbReference type="PANTHER" id="PTHR12302">
    <property type="entry name" value="EBNA2 BINDING PROTEIN P100"/>
    <property type="match status" value="1"/>
</dbReference>
<dbReference type="RefSeq" id="WP_140587785.1">
    <property type="nucleotide sequence ID" value="NZ_VFRR01000007.1"/>
</dbReference>
<dbReference type="SMART" id="SM00318">
    <property type="entry name" value="SNc"/>
    <property type="match status" value="1"/>
</dbReference>
<sequence>MKLSFLKKRQVILALFLYLFSAAALAALCQAEGDLTFSAVRKVVDGDTLELTDGRKVRLVGVNTPELDHEQGNHQAFAVAATKRLRQLVQDGVYWQAAFDDEDRYGRKLYYLFTKDRNSVASQLLSDGLGYRIAIPPNLAYQDCFVRSEALAREKRVGLWQRPPQWQPQAGFVVARHTVTSITHNRGGWWLETDQDLVINIPPYAQNLWREQDVYLLANQLVEARGWQYQRKNQNRRYKSWVLTVRHPLDLNRAED</sequence>
<dbReference type="PANTHER" id="PTHR12302:SF3">
    <property type="entry name" value="SERINE_THREONINE-PROTEIN KINASE 31"/>
    <property type="match status" value="1"/>
</dbReference>
<gene>
    <name evidence="6" type="ORF">FJM67_05860</name>
</gene>
<protein>
    <submittedName>
        <fullName evidence="6">Thermonuclease family protein</fullName>
    </submittedName>
</protein>
<dbReference type="PROSITE" id="PS50830">
    <property type="entry name" value="TNASE_3"/>
    <property type="match status" value="1"/>
</dbReference>
<dbReference type="Proteomes" id="UP000315901">
    <property type="component" value="Unassembled WGS sequence"/>
</dbReference>
<evidence type="ECO:0000256" key="3">
    <source>
        <dbReference type="ARBA" id="ARBA00022801"/>
    </source>
</evidence>
<feature type="domain" description="TNase-like" evidence="5">
    <location>
        <begin position="34"/>
        <end position="162"/>
    </location>
</feature>
<comment type="caution">
    <text evidence="6">The sequence shown here is derived from an EMBL/GenBank/DDBJ whole genome shotgun (WGS) entry which is preliminary data.</text>
</comment>
<keyword evidence="1" id="KW-0540">Nuclease</keyword>